<organism evidence="1 2">
    <name type="scientific">Elysia crispata</name>
    <name type="common">lettuce slug</name>
    <dbReference type="NCBI Taxonomy" id="231223"/>
    <lineage>
        <taxon>Eukaryota</taxon>
        <taxon>Metazoa</taxon>
        <taxon>Spiralia</taxon>
        <taxon>Lophotrochozoa</taxon>
        <taxon>Mollusca</taxon>
        <taxon>Gastropoda</taxon>
        <taxon>Heterobranchia</taxon>
        <taxon>Euthyneura</taxon>
        <taxon>Panpulmonata</taxon>
        <taxon>Sacoglossa</taxon>
        <taxon>Placobranchoidea</taxon>
        <taxon>Plakobranchidae</taxon>
        <taxon>Elysia</taxon>
    </lineage>
</organism>
<evidence type="ECO:0000313" key="2">
    <source>
        <dbReference type="Proteomes" id="UP001283361"/>
    </source>
</evidence>
<dbReference type="AlphaFoldDB" id="A0AAE0ZD18"/>
<comment type="caution">
    <text evidence="1">The sequence shown here is derived from an EMBL/GenBank/DDBJ whole genome shotgun (WGS) entry which is preliminary data.</text>
</comment>
<accession>A0AAE0ZD18</accession>
<name>A0AAE0ZD18_9GAST</name>
<keyword evidence="2" id="KW-1185">Reference proteome</keyword>
<sequence length="67" mass="7478">MEDSSSERQLSYTKRSGSDLFEVKQLNRLEPYGYPLQNPFGINIAPGRDHLMAEARLGVAPARTGKI</sequence>
<dbReference type="Proteomes" id="UP001283361">
    <property type="component" value="Unassembled WGS sequence"/>
</dbReference>
<protein>
    <submittedName>
        <fullName evidence="1">Uncharacterized protein</fullName>
    </submittedName>
</protein>
<gene>
    <name evidence="1" type="ORF">RRG08_059829</name>
</gene>
<proteinExistence type="predicted"/>
<reference evidence="1" key="1">
    <citation type="journal article" date="2023" name="G3 (Bethesda)">
        <title>A reference genome for the long-term kleptoplast-retaining sea slug Elysia crispata morphotype clarki.</title>
        <authorList>
            <person name="Eastman K.E."/>
            <person name="Pendleton A.L."/>
            <person name="Shaikh M.A."/>
            <person name="Suttiyut T."/>
            <person name="Ogas R."/>
            <person name="Tomko P."/>
            <person name="Gavelis G."/>
            <person name="Widhalm J.R."/>
            <person name="Wisecaver J.H."/>
        </authorList>
    </citation>
    <scope>NUCLEOTIDE SEQUENCE</scope>
    <source>
        <strain evidence="1">ECLA1</strain>
    </source>
</reference>
<evidence type="ECO:0000313" key="1">
    <source>
        <dbReference type="EMBL" id="KAK3766960.1"/>
    </source>
</evidence>
<dbReference type="EMBL" id="JAWDGP010004189">
    <property type="protein sequence ID" value="KAK3766960.1"/>
    <property type="molecule type" value="Genomic_DNA"/>
</dbReference>